<dbReference type="EMBL" id="JACNJD010000205">
    <property type="protein sequence ID" value="MBC8177366.1"/>
    <property type="molecule type" value="Genomic_DNA"/>
</dbReference>
<evidence type="ECO:0000313" key="2">
    <source>
        <dbReference type="Proteomes" id="UP000650524"/>
    </source>
</evidence>
<gene>
    <name evidence="1" type="ORF">H8E19_08155</name>
</gene>
<accession>A0A8J6T7K8</accession>
<sequence>MVYTTSLTKETLWQKDPFQFINPDDFDASGIDPAHVPIGTYVSFKHPSQLRSRFGGNAYGVGLFEDYDRLKPKEIKQLHAISLENPEEIRVFYKDLNEIYRKMGLLIRFSSLGKRYYLIPVHLISNSLIHIKARIEKISKIVGFHGKKYLKESHNIGVLSHHDDLILNELSFRFMEHNIVALDSLEKLSELNESLDLVILTSDLYEIVLMKEFSPLAQETLSKRRLDQYCTHLLWKVRNLLKPEGEVFLIADHFTAKTNRTAELVFKTKEEEKYFTLFSHIFGTKKKYKIKESAVTANIYDLQKYLSGSYIEQEIVDTLLDGKSFEKMSLEEINDLPYINSQFADWPFPIDQEKIWSRLFEMFFDKVFLKPVVSDPVKREWKKRFSCKNYSPKYMMIYLGQKKAFKTTVADVRQDVMESNLSGCPIEFVADYKDSFEYLIQTLGVILARLKRGSYHILPQVFVDRLKQPLENKNRRFKALNHVIRLTTKINRLEKIRAYLNPDRIEGPRTRLFENLEALTLSGFNYNEMKEIILIVLGHTALGRIISGKVTEKALKPVSDLARTYEPQQALNLLRYCRLMTFAETEAARGSELTHEQLSQLFDLYESTVRVVVNQELDWDQLLDEKIASMGGIHNKIVQKILMMMNYFEFLDNWGELRQKGRMEKEALADYDDRKLDRIENVIRLVNTIEEFEEMYLKLDPLQLPLFYRRFLELEFHGTGHLFQRMDSRNVFVLLWIAVILAQGEIINFNPILADVGTKEIEDRVKKVEQEASSINIERLDLAILRQFRDQLGREKSSFILGTGFQLSISSKTQALEIAYKDISRDIERVASLLKRMLTRPISKIPQEELKSLEKLFSNLETFFQSHLRVLKEIDSTLKLPAKQERWFQETKELRETLRSNFLGDMFRPEHLYTDLALLFYNAPSLLNFLLPEFMALQDIDISGHIYLTSPVTNYILAATRKFQALITHDKQGFQDIDFLHRLAQKEFGPMATGIVGLSELQLENLGEIIEGFKTNPVLFDALAKSFIFQDLGRVPALRKKYNKEINPADLAGTGAFFLEKEEIAERYGLDEHEKSYLIFLVRHHGLLHHTVRGEISFSAIQSILAPRDKELFDAFLVFSFIMLSAIREDLILEDLAIRFFQIRAMCHKIIDGAMTLEGELNKAFEERGSLFCALEKHQTKGFPEGVSLADYLESKEWEETDKSKIIKAGRMIFATERFFRLRGIRYVEFQDLVNLMLEVPLKYIHKKRKFHNVGYPTFEKEVYEAFRIYKTLQSLEEPVRHFMLDQLIGDRVRIFGYEKIGGYLSYDSQVKLLLVGLLGTKKIRSNDEPVSLSFLGMSEEIEKRYEAVNACLNELSIQKLWEGSYQLTHLFSAKTGILLRKGSLPNLLSVDFQDRISISRKISYLSSINDLEQLKNYFHYSLSSLRKHLFYTDDYELLLEKAFEKRMTEITDMILDRTERQMALVNDFADLHNLVNDLLDRSWDIGFSREQKLRLNDSYEMRKDTLKRERLSEIEGILDSIHDQQELKDHWQGIKWYLQGNRRFFGKEFENLIAKKFDAVNIKIAGNRS</sequence>
<reference evidence="1 2" key="1">
    <citation type="submission" date="2020-08" db="EMBL/GenBank/DDBJ databases">
        <title>Bridging the membrane lipid divide: bacteria of the FCB group superphylum have the potential to synthesize archaeal ether lipids.</title>
        <authorList>
            <person name="Villanueva L."/>
            <person name="Von Meijenfeldt F.A.B."/>
            <person name="Westbye A.B."/>
            <person name="Yadav S."/>
            <person name="Hopmans E.C."/>
            <person name="Dutilh B.E."/>
            <person name="Sinninghe Damste J.S."/>
        </authorList>
    </citation>
    <scope>NUCLEOTIDE SEQUENCE [LARGE SCALE GENOMIC DNA]</scope>
    <source>
        <strain evidence="1">NIOZ-UU27</strain>
    </source>
</reference>
<organism evidence="1 2">
    <name type="scientific">Candidatus Desulfacyla euxinica</name>
    <dbReference type="NCBI Taxonomy" id="2841693"/>
    <lineage>
        <taxon>Bacteria</taxon>
        <taxon>Deltaproteobacteria</taxon>
        <taxon>Candidatus Desulfacyla</taxon>
    </lineage>
</organism>
<comment type="caution">
    <text evidence="1">The sequence shown here is derived from an EMBL/GenBank/DDBJ whole genome shotgun (WGS) entry which is preliminary data.</text>
</comment>
<name>A0A8J6T7K8_9DELT</name>
<proteinExistence type="predicted"/>
<evidence type="ECO:0000313" key="1">
    <source>
        <dbReference type="EMBL" id="MBC8177366.1"/>
    </source>
</evidence>
<protein>
    <submittedName>
        <fullName evidence="1">Uncharacterized protein</fullName>
    </submittedName>
</protein>
<dbReference type="Proteomes" id="UP000650524">
    <property type="component" value="Unassembled WGS sequence"/>
</dbReference>